<dbReference type="EMBL" id="JANPWB010000015">
    <property type="protein sequence ID" value="KAJ1086977.1"/>
    <property type="molecule type" value="Genomic_DNA"/>
</dbReference>
<organism evidence="2 3">
    <name type="scientific">Pleurodeles waltl</name>
    <name type="common">Iberian ribbed newt</name>
    <dbReference type="NCBI Taxonomy" id="8319"/>
    <lineage>
        <taxon>Eukaryota</taxon>
        <taxon>Metazoa</taxon>
        <taxon>Chordata</taxon>
        <taxon>Craniata</taxon>
        <taxon>Vertebrata</taxon>
        <taxon>Euteleostomi</taxon>
        <taxon>Amphibia</taxon>
        <taxon>Batrachia</taxon>
        <taxon>Caudata</taxon>
        <taxon>Salamandroidea</taxon>
        <taxon>Salamandridae</taxon>
        <taxon>Pleurodelinae</taxon>
        <taxon>Pleurodeles</taxon>
    </lineage>
</organism>
<accession>A0AAV7L7K1</accession>
<reference evidence="2" key="1">
    <citation type="journal article" date="2022" name="bioRxiv">
        <title>Sequencing and chromosome-scale assembly of the giantPleurodeles waltlgenome.</title>
        <authorList>
            <person name="Brown T."/>
            <person name="Elewa A."/>
            <person name="Iarovenko S."/>
            <person name="Subramanian E."/>
            <person name="Araus A.J."/>
            <person name="Petzold A."/>
            <person name="Susuki M."/>
            <person name="Suzuki K.-i.T."/>
            <person name="Hayashi T."/>
            <person name="Toyoda A."/>
            <person name="Oliveira C."/>
            <person name="Osipova E."/>
            <person name="Leigh N.D."/>
            <person name="Simon A."/>
            <person name="Yun M.H."/>
        </authorList>
    </citation>
    <scope>NUCLEOTIDE SEQUENCE</scope>
    <source>
        <strain evidence="2">20211129_DDA</strain>
        <tissue evidence="2">Liver</tissue>
    </source>
</reference>
<evidence type="ECO:0000313" key="2">
    <source>
        <dbReference type="EMBL" id="KAJ1086977.1"/>
    </source>
</evidence>
<feature type="compositionally biased region" description="Polar residues" evidence="1">
    <location>
        <begin position="61"/>
        <end position="70"/>
    </location>
</feature>
<comment type="caution">
    <text evidence="2">The sequence shown here is derived from an EMBL/GenBank/DDBJ whole genome shotgun (WGS) entry which is preliminary data.</text>
</comment>
<dbReference type="AlphaFoldDB" id="A0AAV7L7K1"/>
<feature type="region of interest" description="Disordered" evidence="1">
    <location>
        <begin position="61"/>
        <end position="93"/>
    </location>
</feature>
<sequence>MPSTLWTRQDTTGPPPGLSFTLRHLHSRLILLHAFRREEPSAPCDPQLLVIVTVHTAVSPAQVQSQTHHPPSSGCETPASPKEGAPAPLEDGS</sequence>
<keyword evidence="3" id="KW-1185">Reference proteome</keyword>
<dbReference type="Proteomes" id="UP001066276">
    <property type="component" value="Chromosome 11"/>
</dbReference>
<gene>
    <name evidence="2" type="ORF">NDU88_000172</name>
</gene>
<name>A0AAV7L7K1_PLEWA</name>
<evidence type="ECO:0000256" key="1">
    <source>
        <dbReference type="SAM" id="MobiDB-lite"/>
    </source>
</evidence>
<protein>
    <submittedName>
        <fullName evidence="2">Uncharacterized protein</fullName>
    </submittedName>
</protein>
<proteinExistence type="predicted"/>
<evidence type="ECO:0000313" key="3">
    <source>
        <dbReference type="Proteomes" id="UP001066276"/>
    </source>
</evidence>